<dbReference type="EMBL" id="NMUH01004086">
    <property type="protein sequence ID" value="MQM08298.1"/>
    <property type="molecule type" value="Genomic_DNA"/>
</dbReference>
<protein>
    <submittedName>
        <fullName evidence="2">Uncharacterized protein</fullName>
    </submittedName>
</protein>
<reference evidence="2" key="1">
    <citation type="submission" date="2017-07" db="EMBL/GenBank/DDBJ databases">
        <title>Taro Niue Genome Assembly and Annotation.</title>
        <authorList>
            <person name="Atibalentja N."/>
            <person name="Keating K."/>
            <person name="Fields C.J."/>
        </authorList>
    </citation>
    <scope>NUCLEOTIDE SEQUENCE</scope>
    <source>
        <strain evidence="2">Niue_2</strain>
        <tissue evidence="2">Leaf</tissue>
    </source>
</reference>
<accession>A0A843WP02</accession>
<keyword evidence="3" id="KW-1185">Reference proteome</keyword>
<organism evidence="2 3">
    <name type="scientific">Colocasia esculenta</name>
    <name type="common">Wild taro</name>
    <name type="synonym">Arum esculentum</name>
    <dbReference type="NCBI Taxonomy" id="4460"/>
    <lineage>
        <taxon>Eukaryota</taxon>
        <taxon>Viridiplantae</taxon>
        <taxon>Streptophyta</taxon>
        <taxon>Embryophyta</taxon>
        <taxon>Tracheophyta</taxon>
        <taxon>Spermatophyta</taxon>
        <taxon>Magnoliopsida</taxon>
        <taxon>Liliopsida</taxon>
        <taxon>Araceae</taxon>
        <taxon>Aroideae</taxon>
        <taxon>Colocasieae</taxon>
        <taxon>Colocasia</taxon>
    </lineage>
</organism>
<proteinExistence type="predicted"/>
<feature type="compositionally biased region" description="Polar residues" evidence="1">
    <location>
        <begin position="1"/>
        <end position="16"/>
    </location>
</feature>
<gene>
    <name evidence="2" type="ORF">Taro_041152</name>
</gene>
<feature type="compositionally biased region" description="Polar residues" evidence="1">
    <location>
        <begin position="173"/>
        <end position="189"/>
    </location>
</feature>
<feature type="region of interest" description="Disordered" evidence="1">
    <location>
        <begin position="170"/>
        <end position="189"/>
    </location>
</feature>
<name>A0A843WP02_COLES</name>
<comment type="caution">
    <text evidence="2">The sequence shown here is derived from an EMBL/GenBank/DDBJ whole genome shotgun (WGS) entry which is preliminary data.</text>
</comment>
<evidence type="ECO:0000313" key="2">
    <source>
        <dbReference type="EMBL" id="MQM08298.1"/>
    </source>
</evidence>
<dbReference type="Proteomes" id="UP000652761">
    <property type="component" value="Unassembled WGS sequence"/>
</dbReference>
<evidence type="ECO:0000256" key="1">
    <source>
        <dbReference type="SAM" id="MobiDB-lite"/>
    </source>
</evidence>
<dbReference type="AlphaFoldDB" id="A0A843WP02"/>
<feature type="region of interest" description="Disordered" evidence="1">
    <location>
        <begin position="1"/>
        <end position="30"/>
    </location>
</feature>
<evidence type="ECO:0000313" key="3">
    <source>
        <dbReference type="Proteomes" id="UP000652761"/>
    </source>
</evidence>
<sequence>MASASSIVGLSTSSAPSWGRGTGRREPTRGVIERRLSDRQQWNVSLIRGYGVGPTADIFKSRMGVVSELYCKIWQKDFAKLPAVTKELIFRYLRLTYQWEQTEKTDREMLAHMSAMHRSWRGKQKKRETMTQLMASSSNIDAKSHTPATPKEAFILVMGKDRPRRVRYARSGETLSTRYKSTTTSGNSE</sequence>